<evidence type="ECO:0000256" key="2">
    <source>
        <dbReference type="ARBA" id="ARBA00004948"/>
    </source>
</evidence>
<keyword evidence="12" id="KW-0732">Signal</keyword>
<evidence type="ECO:0000256" key="5">
    <source>
        <dbReference type="ARBA" id="ARBA00022679"/>
    </source>
</evidence>
<keyword evidence="9" id="KW-0408">Iron</keyword>
<dbReference type="Pfam" id="PF09084">
    <property type="entry name" value="NMT1"/>
    <property type="match status" value="1"/>
</dbReference>
<evidence type="ECO:0000259" key="13">
    <source>
        <dbReference type="Pfam" id="PF09084"/>
    </source>
</evidence>
<dbReference type="RefSeq" id="WP_367990793.1">
    <property type="nucleotide sequence ID" value="NZ_JBFPJR010000001.1"/>
</dbReference>
<name>A0ABV3SUV5_9ACTN</name>
<dbReference type="Gene3D" id="3.40.190.10">
    <property type="entry name" value="Periplasmic binding protein-like II"/>
    <property type="match status" value="2"/>
</dbReference>
<comment type="caution">
    <text evidence="14">The sequence shown here is derived from an EMBL/GenBank/DDBJ whole genome shotgun (WGS) entry which is preliminary data.</text>
</comment>
<evidence type="ECO:0000256" key="7">
    <source>
        <dbReference type="ARBA" id="ARBA00022898"/>
    </source>
</evidence>
<keyword evidence="5" id="KW-0808">Transferase</keyword>
<dbReference type="InterPro" id="IPR015168">
    <property type="entry name" value="SsuA/THI5"/>
</dbReference>
<evidence type="ECO:0000313" key="15">
    <source>
        <dbReference type="Proteomes" id="UP001556631"/>
    </source>
</evidence>
<dbReference type="EMBL" id="JBFPJR010000001">
    <property type="protein sequence ID" value="MEX0426137.1"/>
    <property type="molecule type" value="Genomic_DNA"/>
</dbReference>
<dbReference type="SUPFAM" id="SSF53850">
    <property type="entry name" value="Periplasmic binding protein-like II"/>
    <property type="match status" value="1"/>
</dbReference>
<evidence type="ECO:0000256" key="4">
    <source>
        <dbReference type="ARBA" id="ARBA00011738"/>
    </source>
</evidence>
<protein>
    <recommendedName>
        <fullName evidence="10">Thiamine pyrimidine synthase</fullName>
    </recommendedName>
</protein>
<dbReference type="InterPro" id="IPR006311">
    <property type="entry name" value="TAT_signal"/>
</dbReference>
<evidence type="ECO:0000256" key="6">
    <source>
        <dbReference type="ARBA" id="ARBA00022723"/>
    </source>
</evidence>
<evidence type="ECO:0000313" key="14">
    <source>
        <dbReference type="EMBL" id="MEX0426137.1"/>
    </source>
</evidence>
<feature type="domain" description="SsuA/THI5-like" evidence="13">
    <location>
        <begin position="63"/>
        <end position="275"/>
    </location>
</feature>
<organism evidence="14 15">
    <name type="scientific">Nocardioides eburneus</name>
    <dbReference type="NCBI Taxonomy" id="3231482"/>
    <lineage>
        <taxon>Bacteria</taxon>
        <taxon>Bacillati</taxon>
        <taxon>Actinomycetota</taxon>
        <taxon>Actinomycetes</taxon>
        <taxon>Propionibacteriales</taxon>
        <taxon>Nocardioidaceae</taxon>
        <taxon>Nocardioides</taxon>
    </lineage>
</organism>
<keyword evidence="6" id="KW-0479">Metal-binding</keyword>
<dbReference type="InterPro" id="IPR027939">
    <property type="entry name" value="NMT1/THI5"/>
</dbReference>
<proteinExistence type="inferred from homology"/>
<sequence>MTTALSRRRLLRTTAMGAAALTLGLSASACGAGADTASGGGGSNVTTITLATPFPDGTPGAIPNWLGEKLGYFKEEGINVKVVSLAGQPSAAVGLVSAGRADIVNAAPDTLIVPAASGKDNGLTWIFTPYQAPSFSIVVPDDSPITSAKQLAGKKVSMSALGAPFETFARANVTADGGDGQALSPVTMPVTAAMEQMSKGAVDAVVANNSEIDQSAAASGITVRKLPLPPAVAKIFAAGFIVRRDASPAQMDAYGKYLRAYMKAAIFAQENPEAAVRMNWEKYPASKPKNVPDDQAMAQAKDALLATVEQFKKGVNGQWGYLAPDRWAAYIDYLGLKGKVADPAKLYDNSLLATANDFDAAAVKKQADAWKD</sequence>
<dbReference type="PROSITE" id="PS51318">
    <property type="entry name" value="TAT"/>
    <property type="match status" value="1"/>
</dbReference>
<evidence type="ECO:0000256" key="1">
    <source>
        <dbReference type="ARBA" id="ARBA00003469"/>
    </source>
</evidence>
<comment type="similarity">
    <text evidence="3">Belongs to the NMT1/THI5 family.</text>
</comment>
<reference evidence="14 15" key="1">
    <citation type="submission" date="2024-07" db="EMBL/GenBank/DDBJ databases">
        <authorList>
            <person name="Lee S."/>
            <person name="Kang M."/>
        </authorList>
    </citation>
    <scope>NUCLEOTIDE SEQUENCE [LARGE SCALE GENOMIC DNA]</scope>
    <source>
        <strain evidence="14 15">DS6</strain>
    </source>
</reference>
<comment type="pathway">
    <text evidence="2">Cofactor biosynthesis; thiamine diphosphate biosynthesis.</text>
</comment>
<evidence type="ECO:0000256" key="9">
    <source>
        <dbReference type="ARBA" id="ARBA00023004"/>
    </source>
</evidence>
<dbReference type="PROSITE" id="PS51257">
    <property type="entry name" value="PROKAR_LIPOPROTEIN"/>
    <property type="match status" value="1"/>
</dbReference>
<dbReference type="Proteomes" id="UP001556631">
    <property type="component" value="Unassembled WGS sequence"/>
</dbReference>
<keyword evidence="15" id="KW-1185">Reference proteome</keyword>
<dbReference type="PANTHER" id="PTHR31528">
    <property type="entry name" value="4-AMINO-5-HYDROXYMETHYL-2-METHYLPYRIMIDINE PHOSPHATE SYNTHASE THI11-RELATED"/>
    <property type="match status" value="1"/>
</dbReference>
<evidence type="ECO:0000256" key="8">
    <source>
        <dbReference type="ARBA" id="ARBA00022977"/>
    </source>
</evidence>
<feature type="signal peptide" evidence="12">
    <location>
        <begin position="1"/>
        <end position="31"/>
    </location>
</feature>
<evidence type="ECO:0000256" key="11">
    <source>
        <dbReference type="ARBA" id="ARBA00048179"/>
    </source>
</evidence>
<gene>
    <name evidence="14" type="ORF">AB3X52_00785</name>
</gene>
<feature type="chain" id="PRO_5047222984" description="Thiamine pyrimidine synthase" evidence="12">
    <location>
        <begin position="32"/>
        <end position="372"/>
    </location>
</feature>
<evidence type="ECO:0000256" key="12">
    <source>
        <dbReference type="SAM" id="SignalP"/>
    </source>
</evidence>
<keyword evidence="7" id="KW-0663">Pyridoxal phosphate</keyword>
<evidence type="ECO:0000256" key="10">
    <source>
        <dbReference type="ARBA" id="ARBA00033171"/>
    </source>
</evidence>
<comment type="subunit">
    <text evidence="4">Homodimer.</text>
</comment>
<evidence type="ECO:0000256" key="3">
    <source>
        <dbReference type="ARBA" id="ARBA00009406"/>
    </source>
</evidence>
<accession>A0ABV3SUV5</accession>
<keyword evidence="8" id="KW-0784">Thiamine biosynthesis</keyword>
<dbReference type="PANTHER" id="PTHR31528:SF1">
    <property type="entry name" value="4-AMINO-5-HYDROXYMETHYL-2-METHYLPYRIMIDINE PHOSPHATE SYNTHASE THI11-RELATED"/>
    <property type="match status" value="1"/>
</dbReference>
<comment type="catalytic activity">
    <reaction evidence="11">
        <text>N(6)-(pyridoxal phosphate)-L-lysyl-[4-amino-5-hydroxymethyl-2-methylpyrimidine phosphate synthase] + L-histidyl-[4-amino-5-hydroxymethyl-2-methylpyrimidine phosphate synthase] + 2 Fe(3+) + 4 H2O = L-lysyl-[4-amino-5-hydroxymethyl-2-methylpyrimidine phosphate synthase] + (2S)-2-amino-5-hydroxy-4-oxopentanoyl-[4-amino-5-hydroxymethyl-2-methylpyrimidine phosphate synthase] + 4-amino-2-methyl-5-(phosphooxymethyl)pyrimidine + 3-oxopropanoate + 2 Fe(2+) + 2 H(+)</text>
        <dbReference type="Rhea" id="RHEA:65756"/>
        <dbReference type="Rhea" id="RHEA-COMP:16892"/>
        <dbReference type="Rhea" id="RHEA-COMP:16893"/>
        <dbReference type="Rhea" id="RHEA-COMP:16894"/>
        <dbReference type="Rhea" id="RHEA-COMP:16895"/>
        <dbReference type="ChEBI" id="CHEBI:15377"/>
        <dbReference type="ChEBI" id="CHEBI:15378"/>
        <dbReference type="ChEBI" id="CHEBI:29033"/>
        <dbReference type="ChEBI" id="CHEBI:29034"/>
        <dbReference type="ChEBI" id="CHEBI:29969"/>
        <dbReference type="ChEBI" id="CHEBI:29979"/>
        <dbReference type="ChEBI" id="CHEBI:33190"/>
        <dbReference type="ChEBI" id="CHEBI:58354"/>
        <dbReference type="ChEBI" id="CHEBI:143915"/>
        <dbReference type="ChEBI" id="CHEBI:157692"/>
    </reaction>
    <physiologicalReaction direction="left-to-right" evidence="11">
        <dbReference type="Rhea" id="RHEA:65757"/>
    </physiologicalReaction>
</comment>
<comment type="function">
    <text evidence="1">Responsible for the formation of the pyrimidine heterocycle in the thiamine biosynthesis pathway. Catalyzes the formation of hydroxymethylpyrimidine phosphate (HMP-P) from histidine and pyridoxal phosphate (PLP). The protein uses PLP and the active site histidine to form HMP-P, generating an inactive enzyme. The enzyme can only undergo a single turnover, which suggests it is a suicide enzyme.</text>
</comment>